<keyword evidence="3" id="KW-1185">Reference proteome</keyword>
<evidence type="ECO:0000313" key="3">
    <source>
        <dbReference type="Proteomes" id="UP000494115"/>
    </source>
</evidence>
<accession>A0A6S7C3C1</accession>
<evidence type="ECO:0000256" key="1">
    <source>
        <dbReference type="SAM" id="MobiDB-lite"/>
    </source>
</evidence>
<proteinExistence type="predicted"/>
<gene>
    <name evidence="2" type="ORF">LMG28138_06066</name>
</gene>
<protein>
    <submittedName>
        <fullName evidence="2">Uncharacterized protein</fullName>
    </submittedName>
</protein>
<organism evidence="2 3">
    <name type="scientific">Pararobbsia alpina</name>
    <dbReference type="NCBI Taxonomy" id="621374"/>
    <lineage>
        <taxon>Bacteria</taxon>
        <taxon>Pseudomonadati</taxon>
        <taxon>Pseudomonadota</taxon>
        <taxon>Betaproteobacteria</taxon>
        <taxon>Burkholderiales</taxon>
        <taxon>Burkholderiaceae</taxon>
        <taxon>Pararobbsia</taxon>
    </lineage>
</organism>
<dbReference type="Proteomes" id="UP000494115">
    <property type="component" value="Unassembled WGS sequence"/>
</dbReference>
<dbReference type="EMBL" id="CADIKM010000146">
    <property type="protein sequence ID" value="CAB3808774.1"/>
    <property type="molecule type" value="Genomic_DNA"/>
</dbReference>
<sequence>MRDLDEAIGLREPVHAPAPILVCHGLESGVLARKGVPRGRLIALPSIGLPDLDHDPVVAQALEDPARPTREVHIVNTARQRQRDGAQLIVEQLGGFGSRRAEDRIAGHRADERKPAKQPAQQPAPD</sequence>
<name>A0A6S7C3C1_9BURK</name>
<evidence type="ECO:0000313" key="2">
    <source>
        <dbReference type="EMBL" id="CAB3808774.1"/>
    </source>
</evidence>
<reference evidence="2 3" key="1">
    <citation type="submission" date="2020-04" db="EMBL/GenBank/DDBJ databases">
        <authorList>
            <person name="De Canck E."/>
        </authorList>
    </citation>
    <scope>NUCLEOTIDE SEQUENCE [LARGE SCALE GENOMIC DNA]</scope>
    <source>
        <strain evidence="2 3">LMG 28138</strain>
    </source>
</reference>
<feature type="compositionally biased region" description="Low complexity" evidence="1">
    <location>
        <begin position="117"/>
        <end position="126"/>
    </location>
</feature>
<feature type="compositionally biased region" description="Basic and acidic residues" evidence="1">
    <location>
        <begin position="99"/>
        <end position="115"/>
    </location>
</feature>
<feature type="region of interest" description="Disordered" evidence="1">
    <location>
        <begin position="93"/>
        <end position="126"/>
    </location>
</feature>
<dbReference type="AlphaFoldDB" id="A0A6S7C3C1"/>